<proteinExistence type="predicted"/>
<accession>A0AAW0VND8</accession>
<organism evidence="2 3">
    <name type="scientific">Cherax quadricarinatus</name>
    <name type="common">Australian red claw crayfish</name>
    <dbReference type="NCBI Taxonomy" id="27406"/>
    <lineage>
        <taxon>Eukaryota</taxon>
        <taxon>Metazoa</taxon>
        <taxon>Ecdysozoa</taxon>
        <taxon>Arthropoda</taxon>
        <taxon>Crustacea</taxon>
        <taxon>Multicrustacea</taxon>
        <taxon>Malacostraca</taxon>
        <taxon>Eumalacostraca</taxon>
        <taxon>Eucarida</taxon>
        <taxon>Decapoda</taxon>
        <taxon>Pleocyemata</taxon>
        <taxon>Astacidea</taxon>
        <taxon>Parastacoidea</taxon>
        <taxon>Parastacidae</taxon>
        <taxon>Cherax</taxon>
    </lineage>
</organism>
<evidence type="ECO:0000313" key="2">
    <source>
        <dbReference type="EMBL" id="KAK8718463.1"/>
    </source>
</evidence>
<evidence type="ECO:0000313" key="3">
    <source>
        <dbReference type="Proteomes" id="UP001445076"/>
    </source>
</evidence>
<reference evidence="2 3" key="1">
    <citation type="journal article" date="2024" name="BMC Genomics">
        <title>Genome assembly of redclaw crayfish (Cherax quadricarinatus) provides insights into its immune adaptation and hypoxia tolerance.</title>
        <authorList>
            <person name="Liu Z."/>
            <person name="Zheng J."/>
            <person name="Li H."/>
            <person name="Fang K."/>
            <person name="Wang S."/>
            <person name="He J."/>
            <person name="Zhou D."/>
            <person name="Weng S."/>
            <person name="Chi M."/>
            <person name="Gu Z."/>
            <person name="He J."/>
            <person name="Li F."/>
            <person name="Wang M."/>
        </authorList>
    </citation>
    <scope>NUCLEOTIDE SEQUENCE [LARGE SCALE GENOMIC DNA]</scope>
    <source>
        <strain evidence="2">ZL_2023a</strain>
    </source>
</reference>
<keyword evidence="1" id="KW-0732">Signal</keyword>
<name>A0AAW0VND8_CHEQU</name>
<evidence type="ECO:0000256" key="1">
    <source>
        <dbReference type="SAM" id="SignalP"/>
    </source>
</evidence>
<dbReference type="Gene3D" id="3.80.10.10">
    <property type="entry name" value="Ribonuclease Inhibitor"/>
    <property type="match status" value="1"/>
</dbReference>
<comment type="caution">
    <text evidence="2">The sequence shown here is derived from an EMBL/GenBank/DDBJ whole genome shotgun (WGS) entry which is preliminary data.</text>
</comment>
<dbReference type="Proteomes" id="UP001445076">
    <property type="component" value="Unassembled WGS sequence"/>
</dbReference>
<feature type="chain" id="PRO_5043799634" description="Wall-associated receptor kinase galacturonan-binding domain-containing protein" evidence="1">
    <location>
        <begin position="23"/>
        <end position="141"/>
    </location>
</feature>
<dbReference type="AlphaFoldDB" id="A0AAW0VND8"/>
<protein>
    <recommendedName>
        <fullName evidence="4">Wall-associated receptor kinase galacturonan-binding domain-containing protein</fullName>
    </recommendedName>
</protein>
<feature type="signal peptide" evidence="1">
    <location>
        <begin position="1"/>
        <end position="22"/>
    </location>
</feature>
<keyword evidence="3" id="KW-1185">Reference proteome</keyword>
<dbReference type="InterPro" id="IPR032675">
    <property type="entry name" value="LRR_dom_sf"/>
</dbReference>
<feature type="non-terminal residue" evidence="2">
    <location>
        <position position="141"/>
    </location>
</feature>
<sequence>MPRSVLWTLVVSVSWSVVTVDATKFNCPTITPYFFPCSCESGGENGLFLRCENTNLASLAVGLANVRFPIEELRLYKCHIKKLYGDVFKYLLLHKLVLEETPVSELEASVFQPVADTLTGLHFLNAPLQAIPKTALEPLKK</sequence>
<gene>
    <name evidence="2" type="ORF">OTU49_014731</name>
</gene>
<dbReference type="EMBL" id="JARKIK010006629">
    <property type="protein sequence ID" value="KAK8718463.1"/>
    <property type="molecule type" value="Genomic_DNA"/>
</dbReference>
<evidence type="ECO:0008006" key="4">
    <source>
        <dbReference type="Google" id="ProtNLM"/>
    </source>
</evidence>